<keyword evidence="5" id="KW-1185">Reference proteome</keyword>
<dbReference type="InterPro" id="IPR035466">
    <property type="entry name" value="GlmS/AgaS_SIS"/>
</dbReference>
<reference evidence="4 5" key="1">
    <citation type="submission" date="2016-10" db="EMBL/GenBank/DDBJ databases">
        <authorList>
            <person name="de Groot N.N."/>
        </authorList>
    </citation>
    <scope>NUCLEOTIDE SEQUENCE [LARGE SCALE GENOMIC DNA]</scope>
    <source>
        <strain evidence="4 5">CGMCC 1.9109</strain>
    </source>
</reference>
<dbReference type="InterPro" id="IPR001347">
    <property type="entry name" value="SIS_dom"/>
</dbReference>
<dbReference type="GO" id="GO:1901135">
    <property type="term" value="P:carbohydrate derivative metabolic process"/>
    <property type="evidence" value="ECO:0007669"/>
    <property type="project" value="InterPro"/>
</dbReference>
<organism evidence="4 5">
    <name type="scientific">Kordiimonas lacus</name>
    <dbReference type="NCBI Taxonomy" id="637679"/>
    <lineage>
        <taxon>Bacteria</taxon>
        <taxon>Pseudomonadati</taxon>
        <taxon>Pseudomonadota</taxon>
        <taxon>Alphaproteobacteria</taxon>
        <taxon>Kordiimonadales</taxon>
        <taxon>Kordiimonadaceae</taxon>
        <taxon>Kordiimonas</taxon>
    </lineage>
</organism>
<dbReference type="RefSeq" id="WP_082714532.1">
    <property type="nucleotide sequence ID" value="NZ_FNAK01000004.1"/>
</dbReference>
<dbReference type="PROSITE" id="PS51464">
    <property type="entry name" value="SIS"/>
    <property type="match status" value="2"/>
</dbReference>
<dbReference type="SUPFAM" id="SSF53697">
    <property type="entry name" value="SIS domain"/>
    <property type="match status" value="1"/>
</dbReference>
<feature type="domain" description="SIS" evidence="3">
    <location>
        <begin position="203"/>
        <end position="339"/>
    </location>
</feature>
<keyword evidence="4" id="KW-0808">Transferase</keyword>
<evidence type="ECO:0000259" key="3">
    <source>
        <dbReference type="PROSITE" id="PS51464"/>
    </source>
</evidence>
<dbReference type="GO" id="GO:0097367">
    <property type="term" value="F:carbohydrate derivative binding"/>
    <property type="evidence" value="ECO:0007669"/>
    <property type="project" value="InterPro"/>
</dbReference>
<keyword evidence="2" id="KW-0677">Repeat</keyword>
<dbReference type="GO" id="GO:0008483">
    <property type="term" value="F:transaminase activity"/>
    <property type="evidence" value="ECO:0007669"/>
    <property type="project" value="UniProtKB-KW"/>
</dbReference>
<dbReference type="Pfam" id="PF01380">
    <property type="entry name" value="SIS"/>
    <property type="match status" value="2"/>
</dbReference>
<evidence type="ECO:0000313" key="4">
    <source>
        <dbReference type="EMBL" id="SDE02620.1"/>
    </source>
</evidence>
<dbReference type="Gene3D" id="3.40.50.10490">
    <property type="entry name" value="Glucose-6-phosphate isomerase like protein, domain 1"/>
    <property type="match status" value="2"/>
</dbReference>
<dbReference type="AlphaFoldDB" id="A0A1G6ZJ93"/>
<sequence>MTTMTKLLPEDTLMFSEAGSASAVVQKQLTENTLIAKELGKKLRSLKPSAVVTCARGSSDHAATYAKYVIETKAGLLVSSAAPSVSSVYAAKQMLEGTLFIAISQSGASPDLVRTADAARQAGAFVVAIVNVTSSPLAAIADVVLPMHAGPEKSVAATKTYIASLTAILQLVAHWTEDCELLTALETLPLNLSAAWACDWAPAAAKLLDARNFFVVGRGVGFGVAQEAALKFKETCGLHAEAYSAAEVKHGPMAIVNAGFPVLVMSQSDETRDGIQDLVKDFAARDAVVMTAGAGLEGGISLPVVRGAHAFIEPILMIQSFYRMANGLSVARGYHPDEPPHLNKVTETV</sequence>
<evidence type="ECO:0000256" key="1">
    <source>
        <dbReference type="ARBA" id="ARBA00022576"/>
    </source>
</evidence>
<evidence type="ECO:0000313" key="5">
    <source>
        <dbReference type="Proteomes" id="UP000183685"/>
    </source>
</evidence>
<keyword evidence="1 4" id="KW-0032">Aminotransferase</keyword>
<dbReference type="EMBL" id="FNAK01000004">
    <property type="protein sequence ID" value="SDE02620.1"/>
    <property type="molecule type" value="Genomic_DNA"/>
</dbReference>
<evidence type="ECO:0000256" key="2">
    <source>
        <dbReference type="ARBA" id="ARBA00022737"/>
    </source>
</evidence>
<accession>A0A1G6ZJ93</accession>
<feature type="domain" description="SIS" evidence="3">
    <location>
        <begin position="35"/>
        <end position="187"/>
    </location>
</feature>
<dbReference type="CDD" id="cd05009">
    <property type="entry name" value="SIS_GlmS_GlmD_2"/>
    <property type="match status" value="1"/>
</dbReference>
<dbReference type="InterPro" id="IPR035490">
    <property type="entry name" value="GlmS/FrlB_SIS"/>
</dbReference>
<protein>
    <submittedName>
        <fullName evidence="4">Glucosamine--fructose-6-phosphate aminotransferase (Isomerizing)</fullName>
    </submittedName>
</protein>
<dbReference type="PANTHER" id="PTHR10937:SF8">
    <property type="entry name" value="AMINOTRANSFERASE-RELATED"/>
    <property type="match status" value="1"/>
</dbReference>
<dbReference type="CDD" id="cd05008">
    <property type="entry name" value="SIS_GlmS_GlmD_1"/>
    <property type="match status" value="1"/>
</dbReference>
<dbReference type="STRING" id="637679.GCA_001550055_02018"/>
<name>A0A1G6ZJ93_9PROT</name>
<proteinExistence type="predicted"/>
<gene>
    <name evidence="4" type="ORF">SAMN04488071_1837</name>
</gene>
<dbReference type="Proteomes" id="UP000183685">
    <property type="component" value="Unassembled WGS sequence"/>
</dbReference>
<dbReference type="InterPro" id="IPR046348">
    <property type="entry name" value="SIS_dom_sf"/>
</dbReference>
<dbReference type="PANTHER" id="PTHR10937">
    <property type="entry name" value="GLUCOSAMINE--FRUCTOSE-6-PHOSPHATE AMINOTRANSFERASE, ISOMERIZING"/>
    <property type="match status" value="1"/>
</dbReference>